<name>A0AAW2UW10_9LAMI</name>
<accession>A0AAW2UW10</accession>
<gene>
    <name evidence="2" type="ORF">Slati_3092100</name>
</gene>
<protein>
    <submittedName>
        <fullName evidence="2">Uncharacterized protein</fullName>
    </submittedName>
</protein>
<evidence type="ECO:0000256" key="1">
    <source>
        <dbReference type="SAM" id="MobiDB-lite"/>
    </source>
</evidence>
<proteinExistence type="predicted"/>
<dbReference type="AlphaFoldDB" id="A0AAW2UW10"/>
<feature type="region of interest" description="Disordered" evidence="1">
    <location>
        <begin position="16"/>
        <end position="87"/>
    </location>
</feature>
<organism evidence="2">
    <name type="scientific">Sesamum latifolium</name>
    <dbReference type="NCBI Taxonomy" id="2727402"/>
    <lineage>
        <taxon>Eukaryota</taxon>
        <taxon>Viridiplantae</taxon>
        <taxon>Streptophyta</taxon>
        <taxon>Embryophyta</taxon>
        <taxon>Tracheophyta</taxon>
        <taxon>Spermatophyta</taxon>
        <taxon>Magnoliopsida</taxon>
        <taxon>eudicotyledons</taxon>
        <taxon>Gunneridae</taxon>
        <taxon>Pentapetalae</taxon>
        <taxon>asterids</taxon>
        <taxon>lamiids</taxon>
        <taxon>Lamiales</taxon>
        <taxon>Pedaliaceae</taxon>
        <taxon>Sesamum</taxon>
    </lineage>
</organism>
<feature type="compositionally biased region" description="Basic and acidic residues" evidence="1">
    <location>
        <begin position="46"/>
        <end position="77"/>
    </location>
</feature>
<dbReference type="EMBL" id="JACGWN010000011">
    <property type="protein sequence ID" value="KAL0420692.1"/>
    <property type="molecule type" value="Genomic_DNA"/>
</dbReference>
<reference evidence="2" key="2">
    <citation type="journal article" date="2024" name="Plant">
        <title>Genomic evolution and insights into agronomic trait innovations of Sesamum species.</title>
        <authorList>
            <person name="Miao H."/>
            <person name="Wang L."/>
            <person name="Qu L."/>
            <person name="Liu H."/>
            <person name="Sun Y."/>
            <person name="Le M."/>
            <person name="Wang Q."/>
            <person name="Wei S."/>
            <person name="Zheng Y."/>
            <person name="Lin W."/>
            <person name="Duan Y."/>
            <person name="Cao H."/>
            <person name="Xiong S."/>
            <person name="Wang X."/>
            <person name="Wei L."/>
            <person name="Li C."/>
            <person name="Ma Q."/>
            <person name="Ju M."/>
            <person name="Zhao R."/>
            <person name="Li G."/>
            <person name="Mu C."/>
            <person name="Tian Q."/>
            <person name="Mei H."/>
            <person name="Zhang T."/>
            <person name="Gao T."/>
            <person name="Zhang H."/>
        </authorList>
    </citation>
    <scope>NUCLEOTIDE SEQUENCE</scope>
    <source>
        <strain evidence="2">KEN1</strain>
    </source>
</reference>
<comment type="caution">
    <text evidence="2">The sequence shown here is derived from an EMBL/GenBank/DDBJ whole genome shotgun (WGS) entry which is preliminary data.</text>
</comment>
<reference evidence="2" key="1">
    <citation type="submission" date="2020-06" db="EMBL/GenBank/DDBJ databases">
        <authorList>
            <person name="Li T."/>
            <person name="Hu X."/>
            <person name="Zhang T."/>
            <person name="Song X."/>
            <person name="Zhang H."/>
            <person name="Dai N."/>
            <person name="Sheng W."/>
            <person name="Hou X."/>
            <person name="Wei L."/>
        </authorList>
    </citation>
    <scope>NUCLEOTIDE SEQUENCE</scope>
    <source>
        <strain evidence="2">KEN1</strain>
        <tissue evidence="2">Leaf</tissue>
    </source>
</reference>
<sequence>MGGIIKIHWQENSLLANTGQSFSQDPPYPKEPKGAGPRGSPPPIRETAREEASASSCVKEEQMYKPAEEEREGREETPFSSLIGGGGGGVTEGLEELIGGVPNELALVLLVGPSVGVGGDMGLLPFEPLEAGVPWGERAGGVFPPFSLSA</sequence>
<evidence type="ECO:0000313" key="2">
    <source>
        <dbReference type="EMBL" id="KAL0420692.1"/>
    </source>
</evidence>